<dbReference type="InterPro" id="IPR008274">
    <property type="entry name" value="AldOxase/xan_DH_MoCoBD1"/>
</dbReference>
<dbReference type="InParanoid" id="A0A2G4YPP4"/>
<evidence type="ECO:0000256" key="1">
    <source>
        <dbReference type="SAM" id="Phobius"/>
    </source>
</evidence>
<accession>A0A2G4YPP4</accession>
<dbReference type="InterPro" id="IPR012368">
    <property type="entry name" value="OxRdtase_Mopterin-bd_su_IorB"/>
</dbReference>
<dbReference type="InterPro" id="IPR052516">
    <property type="entry name" value="N-heterocyclic_Hydroxylase"/>
</dbReference>
<evidence type="ECO:0000313" key="4">
    <source>
        <dbReference type="Proteomes" id="UP000229730"/>
    </source>
</evidence>
<dbReference type="EMBL" id="PDEM01000033">
    <property type="protein sequence ID" value="PHZ83426.1"/>
    <property type="molecule type" value="Genomic_DNA"/>
</dbReference>
<evidence type="ECO:0000313" key="3">
    <source>
        <dbReference type="EMBL" id="PHZ83426.1"/>
    </source>
</evidence>
<keyword evidence="4" id="KW-1185">Reference proteome</keyword>
<dbReference type="PANTHER" id="PTHR47495">
    <property type="entry name" value="ALDEHYDE DEHYDROGENASE"/>
    <property type="match status" value="1"/>
</dbReference>
<dbReference type="Gene3D" id="3.90.1170.50">
    <property type="entry name" value="Aldehyde oxidase/xanthine dehydrogenase, a/b hammerhead"/>
    <property type="match status" value="1"/>
</dbReference>
<dbReference type="SMART" id="SM01008">
    <property type="entry name" value="Ald_Xan_dh_C"/>
    <property type="match status" value="1"/>
</dbReference>
<dbReference type="GO" id="GO:0016491">
    <property type="term" value="F:oxidoreductase activity"/>
    <property type="evidence" value="ECO:0007669"/>
    <property type="project" value="InterPro"/>
</dbReference>
<keyword evidence="1" id="KW-0472">Membrane</keyword>
<name>A0A2G4YPP4_9PROT</name>
<dbReference type="Pfam" id="PF20256">
    <property type="entry name" value="MoCoBD_2"/>
    <property type="match status" value="2"/>
</dbReference>
<dbReference type="PIRSF" id="PIRSF036389">
    <property type="entry name" value="IOR_B"/>
    <property type="match status" value="1"/>
</dbReference>
<gene>
    <name evidence="3" type="ORF">CRD36_17875</name>
</gene>
<dbReference type="AlphaFoldDB" id="A0A2G4YPP4"/>
<evidence type="ECO:0000259" key="2">
    <source>
        <dbReference type="SMART" id="SM01008"/>
    </source>
</evidence>
<reference evidence="3 4" key="1">
    <citation type="submission" date="2017-10" db="EMBL/GenBank/DDBJ databases">
        <title>Frigbacter circumglobatus gen. nov. sp. nov., isolated from sediment cultured in situ.</title>
        <authorList>
            <person name="Zhao Z."/>
        </authorList>
    </citation>
    <scope>NUCLEOTIDE SEQUENCE [LARGE SCALE GENOMIC DNA]</scope>
    <source>
        <strain evidence="3 4">ZYL</strain>
    </source>
</reference>
<organism evidence="3 4">
    <name type="scientific">Paremcibacter congregatus</name>
    <dbReference type="NCBI Taxonomy" id="2043170"/>
    <lineage>
        <taxon>Bacteria</taxon>
        <taxon>Pseudomonadati</taxon>
        <taxon>Pseudomonadota</taxon>
        <taxon>Alphaproteobacteria</taxon>
        <taxon>Emcibacterales</taxon>
        <taxon>Emcibacteraceae</taxon>
        <taxon>Paremcibacter</taxon>
    </lineage>
</organism>
<dbReference type="InterPro" id="IPR000674">
    <property type="entry name" value="Ald_Oxase/Xan_DH_a/b"/>
</dbReference>
<keyword evidence="1" id="KW-0812">Transmembrane</keyword>
<dbReference type="RefSeq" id="WP_099475319.1">
    <property type="nucleotide sequence ID" value="NZ_CP041025.1"/>
</dbReference>
<feature type="transmembrane region" description="Helical" evidence="1">
    <location>
        <begin position="21"/>
        <end position="43"/>
    </location>
</feature>
<dbReference type="InterPro" id="IPR046867">
    <property type="entry name" value="AldOxase/xan_DH_MoCoBD2"/>
</dbReference>
<dbReference type="InterPro" id="IPR006311">
    <property type="entry name" value="TAT_signal"/>
</dbReference>
<dbReference type="OrthoDB" id="9767994at2"/>
<feature type="domain" description="Aldehyde oxidase/xanthine dehydrogenase a/b hammerhead" evidence="2">
    <location>
        <begin position="211"/>
        <end position="302"/>
    </location>
</feature>
<comment type="caution">
    <text evidence="3">The sequence shown here is derived from an EMBL/GenBank/DDBJ whole genome shotgun (WGS) entry which is preliminary data.</text>
</comment>
<keyword evidence="1" id="KW-1133">Transmembrane helix</keyword>
<dbReference type="InterPro" id="IPR037165">
    <property type="entry name" value="AldOxase/xan_DH_Mopterin-bd_sf"/>
</dbReference>
<protein>
    <recommendedName>
        <fullName evidence="2">Aldehyde oxidase/xanthine dehydrogenase a/b hammerhead domain-containing protein</fullName>
    </recommendedName>
</protein>
<sequence>MNMIKNISHQKLDRRTILKNMATGSLVLGISVTGGGFGLPAFAETSGPFIPNVFVAIDPDGTLHITAHRSEMGTGIRTGLPMVVAEEMNADWARVKIPQGDGDKKYGSQNTDGSRSIRRFFDRMREAGAAARLMMERAAAKQWGVAVSDVRAENHEIILKDGSKRMGFGAAAVLARDEAVPEVSELTFKDRKDYRIVGTETKIIDLPAIIDGTATYGIDGKLDGLHYAVIARPPVFRGSVKSVDTLAALKIPGVVKVVEMPSLPPQGPVFFRPLGGVAVIATSTWAAMKGRDALKITWDNGPNATHNSADYMKTLDKSCDGPAKFVGRRQGDVAAALKKAETVHNATYEVPYLEHATLEPPAATAVFADGKMEVWAPVQDPQGTIMAVAGVLGVPEPDVTVHVTLLGGAFGRKSKPDFVVEAGYLAKETGLPIKVTWSREDQTRHGFYHAASVQKMSAGLDKKGKAIAWHHRLAYPTIMSNFMPDPQVAADWEMCLGAVDLPYDIKDITVEAMPAKAHVRIGWLRSVNNIQQVFAIGSFIDELAHKAGQDPKDYLLKAIGAPRAIDLDAFEAKGNYGEPLAKYPFKTKRLTNVIDLAAKKANWGRKLPKGHAQGIFGHRSFLSYIGMVVEASVEAGEVKVHRVDVAVDCGLAVNPDRIRSQMEGAVIFGLSLALLSEITIENGAVVEGNFDGYRLARTDINPEVHVHLVESDELPTGVGEPGVPPVAPALCNAIFAAIGKRIRRLPIGDQLA</sequence>
<dbReference type="PANTHER" id="PTHR47495:SF3">
    <property type="entry name" value="BLR6219 PROTEIN"/>
    <property type="match status" value="1"/>
</dbReference>
<dbReference type="FunCoup" id="A0A2G4YPP4">
    <property type="interactions" value="75"/>
</dbReference>
<dbReference type="SUPFAM" id="SSF56003">
    <property type="entry name" value="Molybdenum cofactor-binding domain"/>
    <property type="match status" value="2"/>
</dbReference>
<dbReference type="Proteomes" id="UP000229730">
    <property type="component" value="Unassembled WGS sequence"/>
</dbReference>
<dbReference type="Pfam" id="PF02738">
    <property type="entry name" value="MoCoBD_1"/>
    <property type="match status" value="1"/>
</dbReference>
<dbReference type="Gene3D" id="3.30.365.10">
    <property type="entry name" value="Aldehyde oxidase/xanthine dehydrogenase, molybdopterin binding domain"/>
    <property type="match status" value="4"/>
</dbReference>
<proteinExistence type="predicted"/>
<dbReference type="PROSITE" id="PS51318">
    <property type="entry name" value="TAT"/>
    <property type="match status" value="1"/>
</dbReference>